<sequence>MSLELNYASLYKTLLPSRSRNEKNIELPKMLHNSGDTVWRARSLSRIFNDLETIPSRHWSLALRSPHFNFSGMRNARLFIHTGANRVEIH</sequence>
<dbReference type="EMBL" id="BPLR01015230">
    <property type="protein sequence ID" value="GIY74555.1"/>
    <property type="molecule type" value="Genomic_DNA"/>
</dbReference>
<dbReference type="AlphaFoldDB" id="A0AAV4VXF1"/>
<accession>A0AAV4VXF1</accession>
<proteinExistence type="predicted"/>
<reference evidence="1 2" key="1">
    <citation type="submission" date="2021-06" db="EMBL/GenBank/DDBJ databases">
        <title>Caerostris extrusa draft genome.</title>
        <authorList>
            <person name="Kono N."/>
            <person name="Arakawa K."/>
        </authorList>
    </citation>
    <scope>NUCLEOTIDE SEQUENCE [LARGE SCALE GENOMIC DNA]</scope>
</reference>
<name>A0AAV4VXF1_CAEEX</name>
<evidence type="ECO:0000313" key="2">
    <source>
        <dbReference type="Proteomes" id="UP001054945"/>
    </source>
</evidence>
<comment type="caution">
    <text evidence="1">The sequence shown here is derived from an EMBL/GenBank/DDBJ whole genome shotgun (WGS) entry which is preliminary data.</text>
</comment>
<gene>
    <name evidence="1" type="ORF">CEXT_343981</name>
</gene>
<evidence type="ECO:0000313" key="1">
    <source>
        <dbReference type="EMBL" id="GIY74555.1"/>
    </source>
</evidence>
<dbReference type="Proteomes" id="UP001054945">
    <property type="component" value="Unassembled WGS sequence"/>
</dbReference>
<organism evidence="1 2">
    <name type="scientific">Caerostris extrusa</name>
    <name type="common">Bark spider</name>
    <name type="synonym">Caerostris bankana</name>
    <dbReference type="NCBI Taxonomy" id="172846"/>
    <lineage>
        <taxon>Eukaryota</taxon>
        <taxon>Metazoa</taxon>
        <taxon>Ecdysozoa</taxon>
        <taxon>Arthropoda</taxon>
        <taxon>Chelicerata</taxon>
        <taxon>Arachnida</taxon>
        <taxon>Araneae</taxon>
        <taxon>Araneomorphae</taxon>
        <taxon>Entelegynae</taxon>
        <taxon>Araneoidea</taxon>
        <taxon>Araneidae</taxon>
        <taxon>Caerostris</taxon>
    </lineage>
</organism>
<keyword evidence="2" id="KW-1185">Reference proteome</keyword>
<protein>
    <submittedName>
        <fullName evidence="1">Uncharacterized protein</fullName>
    </submittedName>
</protein>